<evidence type="ECO:0008006" key="4">
    <source>
        <dbReference type="Google" id="ProtNLM"/>
    </source>
</evidence>
<protein>
    <recommendedName>
        <fullName evidence="4">N-acetyltransferase domain-containing protein</fullName>
    </recommendedName>
</protein>
<dbReference type="STRING" id="1835702.A0A1F5LHH7"/>
<dbReference type="InterPro" id="IPR036770">
    <property type="entry name" value="Ankyrin_rpt-contain_sf"/>
</dbReference>
<sequence length="492" mass="55737">MVRTANLTISSGIEKGSIEYEPFVEWLTPIKGRAFISHESEREVKPGESFGLLIRRDRIGVSFFETMEPPSSETMQLACDLFDRHGRLKYELMYHPIRKGLGIWQGELSLGNFLIIESVSVMKNHRRGGVGRELVMDMIQKAIALNDDIRFIFAYPTCLHEGEDLQDRAGMNKRERYKMARAQATVAICFFRALGFRRVGLSNWFALSSKDANHISRTIPAENDIDPPEIEQSGSEYDSDDSQPEVPKTQTILHSGSINQDGDFDFSEASLSSAMNAATAFVDDKKKRQDTRSRLMRNHPIHHSFMTLSDAECLEILLEQNRDNESRERLARMTDDRGNTLLHMAACHFMPNSVMWILNLAIEGWDAKECRNIQGYTPLEALQSKLEERRLGSYHGQRFIFQADQFDGYDEKATACLLALNGHTNETPESMNRLRFGCSCGSCLGGFLSRRMIESLRLGSEGILSELQKTENTPGTMAASTFTPDEDYRALK</sequence>
<comment type="caution">
    <text evidence="2">The sequence shown here is derived from an EMBL/GenBank/DDBJ whole genome shotgun (WGS) entry which is preliminary data.</text>
</comment>
<name>A0A1F5LHH7_PENAI</name>
<evidence type="ECO:0000256" key="1">
    <source>
        <dbReference type="SAM" id="MobiDB-lite"/>
    </source>
</evidence>
<proteinExistence type="predicted"/>
<reference evidence="2 3" key="1">
    <citation type="journal article" date="2016" name="Sci. Rep.">
        <title>Penicillium arizonense, a new, genome sequenced fungal species, reveals a high chemical diversity in secreted metabolites.</title>
        <authorList>
            <person name="Grijseels S."/>
            <person name="Nielsen J.C."/>
            <person name="Randelovic M."/>
            <person name="Nielsen J."/>
            <person name="Nielsen K.F."/>
            <person name="Workman M."/>
            <person name="Frisvad J.C."/>
        </authorList>
    </citation>
    <scope>NUCLEOTIDE SEQUENCE [LARGE SCALE GENOMIC DNA]</scope>
    <source>
        <strain evidence="2 3">CBS 141311</strain>
    </source>
</reference>
<dbReference type="Gene3D" id="1.25.40.20">
    <property type="entry name" value="Ankyrin repeat-containing domain"/>
    <property type="match status" value="1"/>
</dbReference>
<organism evidence="2 3">
    <name type="scientific">Penicillium arizonense</name>
    <dbReference type="NCBI Taxonomy" id="1835702"/>
    <lineage>
        <taxon>Eukaryota</taxon>
        <taxon>Fungi</taxon>
        <taxon>Dikarya</taxon>
        <taxon>Ascomycota</taxon>
        <taxon>Pezizomycotina</taxon>
        <taxon>Eurotiomycetes</taxon>
        <taxon>Eurotiomycetidae</taxon>
        <taxon>Eurotiales</taxon>
        <taxon>Aspergillaceae</taxon>
        <taxon>Penicillium</taxon>
    </lineage>
</organism>
<feature type="region of interest" description="Disordered" evidence="1">
    <location>
        <begin position="218"/>
        <end position="247"/>
    </location>
</feature>
<dbReference type="AlphaFoldDB" id="A0A1F5LHH7"/>
<evidence type="ECO:0000313" key="2">
    <source>
        <dbReference type="EMBL" id="OGE52683.1"/>
    </source>
</evidence>
<dbReference type="EMBL" id="LXJU01000009">
    <property type="protein sequence ID" value="OGE52683.1"/>
    <property type="molecule type" value="Genomic_DNA"/>
</dbReference>
<dbReference type="OrthoDB" id="508139at2759"/>
<accession>A0A1F5LHH7</accession>
<dbReference type="RefSeq" id="XP_022488123.1">
    <property type="nucleotide sequence ID" value="XM_022631931.1"/>
</dbReference>
<evidence type="ECO:0000313" key="3">
    <source>
        <dbReference type="Proteomes" id="UP000177622"/>
    </source>
</evidence>
<gene>
    <name evidence="2" type="ORF">PENARI_c009G07760</name>
</gene>
<dbReference type="Proteomes" id="UP000177622">
    <property type="component" value="Unassembled WGS sequence"/>
</dbReference>
<dbReference type="GeneID" id="34576665"/>
<keyword evidence="3" id="KW-1185">Reference proteome</keyword>